<dbReference type="InterPro" id="IPR011010">
    <property type="entry name" value="DNA_brk_join_enz"/>
</dbReference>
<dbReference type="Gene3D" id="1.10.443.10">
    <property type="entry name" value="Intergrase catalytic core"/>
    <property type="match status" value="1"/>
</dbReference>
<name>X1S804_9ZZZZ</name>
<keyword evidence="1" id="KW-0233">DNA recombination</keyword>
<comment type="caution">
    <text evidence="3">The sequence shown here is derived from an EMBL/GenBank/DDBJ whole genome shotgun (WGS) entry which is preliminary data.</text>
</comment>
<dbReference type="InterPro" id="IPR002104">
    <property type="entry name" value="Integrase_catalytic"/>
</dbReference>
<evidence type="ECO:0000259" key="2">
    <source>
        <dbReference type="PROSITE" id="PS51898"/>
    </source>
</evidence>
<evidence type="ECO:0000313" key="3">
    <source>
        <dbReference type="EMBL" id="GAI71545.1"/>
    </source>
</evidence>
<organism evidence="3">
    <name type="scientific">marine sediment metagenome</name>
    <dbReference type="NCBI Taxonomy" id="412755"/>
    <lineage>
        <taxon>unclassified sequences</taxon>
        <taxon>metagenomes</taxon>
        <taxon>ecological metagenomes</taxon>
    </lineage>
</organism>
<dbReference type="GO" id="GO:0015074">
    <property type="term" value="P:DNA integration"/>
    <property type="evidence" value="ECO:0007669"/>
    <property type="project" value="InterPro"/>
</dbReference>
<accession>X1S804</accession>
<dbReference type="Pfam" id="PF00589">
    <property type="entry name" value="Phage_integrase"/>
    <property type="match status" value="1"/>
</dbReference>
<protein>
    <recommendedName>
        <fullName evidence="2">Tyr recombinase domain-containing protein</fullName>
    </recommendedName>
</protein>
<dbReference type="InterPro" id="IPR013762">
    <property type="entry name" value="Integrase-like_cat_sf"/>
</dbReference>
<dbReference type="PROSITE" id="PS51898">
    <property type="entry name" value="TYR_RECOMBINASE"/>
    <property type="match status" value="1"/>
</dbReference>
<dbReference type="AlphaFoldDB" id="X1S804"/>
<dbReference type="GO" id="GO:0006310">
    <property type="term" value="P:DNA recombination"/>
    <property type="evidence" value="ECO:0007669"/>
    <property type="project" value="UniProtKB-KW"/>
</dbReference>
<feature type="non-terminal residue" evidence="3">
    <location>
        <position position="107"/>
    </location>
</feature>
<evidence type="ECO:0000256" key="1">
    <source>
        <dbReference type="ARBA" id="ARBA00023172"/>
    </source>
</evidence>
<reference evidence="3" key="1">
    <citation type="journal article" date="2014" name="Front. Microbiol.">
        <title>High frequency of phylogenetically diverse reductive dehalogenase-homologous genes in deep subseafloor sedimentary metagenomes.</title>
        <authorList>
            <person name="Kawai M."/>
            <person name="Futagami T."/>
            <person name="Toyoda A."/>
            <person name="Takaki Y."/>
            <person name="Nishi S."/>
            <person name="Hori S."/>
            <person name="Arai W."/>
            <person name="Tsubouchi T."/>
            <person name="Morono Y."/>
            <person name="Uchiyama I."/>
            <person name="Ito T."/>
            <person name="Fujiyama A."/>
            <person name="Inagaki F."/>
            <person name="Takami H."/>
        </authorList>
    </citation>
    <scope>NUCLEOTIDE SEQUENCE</scope>
    <source>
        <strain evidence="3">Expedition CK06-06</strain>
    </source>
</reference>
<feature type="domain" description="Tyr recombinase" evidence="2">
    <location>
        <begin position="32"/>
        <end position="107"/>
    </location>
</feature>
<sequence length="107" mass="12361">MASHGFALRRYFSDYLKQRDIVILLPSAESQGIPDYLELDEIQKLLDNCQTPMETALVTILCDTGLRISELLVMTSDDIDWERGFIFAHREKTKKEGWIPISRQSLD</sequence>
<dbReference type="EMBL" id="BARW01002474">
    <property type="protein sequence ID" value="GAI71545.1"/>
    <property type="molecule type" value="Genomic_DNA"/>
</dbReference>
<gene>
    <name evidence="3" type="ORF">S12H4_06871</name>
</gene>
<dbReference type="SUPFAM" id="SSF56349">
    <property type="entry name" value="DNA breaking-rejoining enzymes"/>
    <property type="match status" value="1"/>
</dbReference>
<proteinExistence type="predicted"/>
<dbReference type="GO" id="GO:0003677">
    <property type="term" value="F:DNA binding"/>
    <property type="evidence" value="ECO:0007669"/>
    <property type="project" value="InterPro"/>
</dbReference>